<protein>
    <submittedName>
        <fullName evidence="2">Uncharacterized protein</fullName>
    </submittedName>
</protein>
<dbReference type="Proteomes" id="UP000265411">
    <property type="component" value="Unassembled WGS sequence"/>
</dbReference>
<keyword evidence="3" id="KW-1185">Reference proteome</keyword>
<feature type="compositionally biased region" description="Low complexity" evidence="1">
    <location>
        <begin position="54"/>
        <end position="67"/>
    </location>
</feature>
<sequence length="93" mass="9846">MVEVKALHSFQHNGNSFKRGQVWDEHDSQAEALRKAGLVTYKDNKADPQQGTGKKSSASPAAPASPKQTSSRSARGGKKKPVAQSSSPTPASE</sequence>
<dbReference type="OrthoDB" id="6053753at2"/>
<evidence type="ECO:0000313" key="3">
    <source>
        <dbReference type="Proteomes" id="UP000265411"/>
    </source>
</evidence>
<evidence type="ECO:0000256" key="1">
    <source>
        <dbReference type="SAM" id="MobiDB-lite"/>
    </source>
</evidence>
<gene>
    <name evidence="2" type="ORF">ASB58_06980</name>
</gene>
<proteinExistence type="predicted"/>
<reference evidence="2 3" key="1">
    <citation type="journal article" date="2018" name="Syst. Appl. Microbiol.">
        <title>Pseudomonas gallaeciensis sp. nov., isolated from crude-oil-contaminated intertidal sand samples after the Prestige oil spill.</title>
        <authorList>
            <person name="Mulet M."/>
            <person name="Sanchez D."/>
            <person name="Rodriguez A.C."/>
            <person name="Nogales B."/>
            <person name="Bosch R."/>
            <person name="Busquets A."/>
            <person name="Gomila M."/>
            <person name="Lalucat J."/>
            <person name="Garcia-Valdes E."/>
        </authorList>
    </citation>
    <scope>NUCLEOTIDE SEQUENCE [LARGE SCALE GENOMIC DNA]</scope>
    <source>
        <strain evidence="2 3">V113</strain>
    </source>
</reference>
<comment type="caution">
    <text evidence="2">The sequence shown here is derived from an EMBL/GenBank/DDBJ whole genome shotgun (WGS) entry which is preliminary data.</text>
</comment>
<organism evidence="2 3">
    <name type="scientific">Pseudomonas abyssi</name>
    <dbReference type="NCBI Taxonomy" id="170540"/>
    <lineage>
        <taxon>Bacteria</taxon>
        <taxon>Pseudomonadati</taxon>
        <taxon>Pseudomonadota</taxon>
        <taxon>Gammaproteobacteria</taxon>
        <taxon>Pseudomonadales</taxon>
        <taxon>Pseudomonadaceae</taxon>
        <taxon>Pseudomonas</taxon>
    </lineage>
</organism>
<dbReference type="AlphaFoldDB" id="A0A395RAC3"/>
<dbReference type="EMBL" id="LMAZ01000001">
    <property type="protein sequence ID" value="RGP57068.1"/>
    <property type="molecule type" value="Genomic_DNA"/>
</dbReference>
<accession>A0A395RAC3</accession>
<feature type="compositionally biased region" description="Polar residues" evidence="1">
    <location>
        <begin position="83"/>
        <end position="93"/>
    </location>
</feature>
<name>A0A395RAC3_9PSED</name>
<feature type="region of interest" description="Disordered" evidence="1">
    <location>
        <begin position="1"/>
        <end position="93"/>
    </location>
</feature>
<feature type="compositionally biased region" description="Basic and acidic residues" evidence="1">
    <location>
        <begin position="21"/>
        <end position="34"/>
    </location>
</feature>
<evidence type="ECO:0000313" key="2">
    <source>
        <dbReference type="EMBL" id="RGP57068.1"/>
    </source>
</evidence>
<dbReference type="RefSeq" id="WP_118129805.1">
    <property type="nucleotide sequence ID" value="NZ_LMAZ01000001.1"/>
</dbReference>